<evidence type="ECO:0000313" key="2">
    <source>
        <dbReference type="Proteomes" id="UP000264353"/>
    </source>
</evidence>
<protein>
    <recommendedName>
        <fullName evidence="3">F-box domain-containing protein</fullName>
    </recommendedName>
</protein>
<feature type="non-terminal residue" evidence="1">
    <location>
        <position position="158"/>
    </location>
</feature>
<reference evidence="1 2" key="1">
    <citation type="submission" date="2018-06" db="EMBL/GenBank/DDBJ databases">
        <title>WGS assembly of Brassica rapa FPsc.</title>
        <authorList>
            <person name="Bowman J."/>
            <person name="Kohchi T."/>
            <person name="Yamato K."/>
            <person name="Jenkins J."/>
            <person name="Shu S."/>
            <person name="Ishizaki K."/>
            <person name="Yamaoka S."/>
            <person name="Nishihama R."/>
            <person name="Nakamura Y."/>
            <person name="Berger F."/>
            <person name="Adam C."/>
            <person name="Aki S."/>
            <person name="Althoff F."/>
            <person name="Araki T."/>
            <person name="Arteaga-Vazquez M."/>
            <person name="Balasubrmanian S."/>
            <person name="Bauer D."/>
            <person name="Boehm C."/>
            <person name="Briginshaw L."/>
            <person name="Caballero-Perez J."/>
            <person name="Catarino B."/>
            <person name="Chen F."/>
            <person name="Chiyoda S."/>
            <person name="Chovatia M."/>
            <person name="Davies K."/>
            <person name="Delmans M."/>
            <person name="Demura T."/>
            <person name="Dierschke T."/>
            <person name="Dolan L."/>
            <person name="Dorantes-Acosta A."/>
            <person name="Eklund D."/>
            <person name="Florent S."/>
            <person name="Flores-Sandoval E."/>
            <person name="Fujiyama A."/>
            <person name="Fukuzawa H."/>
            <person name="Galik B."/>
            <person name="Grimanelli D."/>
            <person name="Grimwood J."/>
            <person name="Grossniklaus U."/>
            <person name="Hamada T."/>
            <person name="Haseloff J."/>
            <person name="Hetherington A."/>
            <person name="Higo A."/>
            <person name="Hirakawa Y."/>
            <person name="Hundley H."/>
            <person name="Ikeda Y."/>
            <person name="Inoue K."/>
            <person name="Inoue S."/>
            <person name="Ishida S."/>
            <person name="Jia Q."/>
            <person name="Kakita M."/>
            <person name="Kanazawa T."/>
            <person name="Kawai Y."/>
            <person name="Kawashima T."/>
            <person name="Kennedy M."/>
            <person name="Kinose K."/>
            <person name="Kinoshita T."/>
            <person name="Kohara Y."/>
            <person name="Koide E."/>
            <person name="Komatsu K."/>
            <person name="Kopischke S."/>
            <person name="Kubo M."/>
            <person name="Kyozuka J."/>
            <person name="Lagercrantz U."/>
            <person name="Lin S."/>
            <person name="Lindquist E."/>
            <person name="Lipzen A."/>
            <person name="Lu C."/>
            <person name="Luna E."/>
            <person name="Martienssen R."/>
            <person name="Minamino N."/>
            <person name="Mizutani M."/>
            <person name="Mizutani M."/>
            <person name="Mochizuki N."/>
            <person name="Monte I."/>
            <person name="Mosher R."/>
            <person name="Nagasaki H."/>
            <person name="Nakagami H."/>
            <person name="Naramoto S."/>
            <person name="Nishitani K."/>
            <person name="Ohtani M."/>
            <person name="Okamoto T."/>
            <person name="Okumura M."/>
            <person name="Phillips J."/>
            <person name="Pollak B."/>
            <person name="Reinders A."/>
            <person name="Roevekamp M."/>
            <person name="Sano R."/>
            <person name="Sawa S."/>
            <person name="Schmid M."/>
            <person name="Shirakawa M."/>
            <person name="Solano R."/>
            <person name="Spunde A."/>
            <person name="Suetsugu N."/>
            <person name="Sugano S."/>
            <person name="Sugiyama A."/>
            <person name="Sun R."/>
            <person name="Suzuki Y."/>
            <person name="Takenaka M."/>
            <person name="Takezawa D."/>
            <person name="Tomogane H."/>
            <person name="Tsuzuki M."/>
            <person name="Ueda T."/>
            <person name="Umeda M."/>
            <person name="Ward J."/>
            <person name="Watanabe Y."/>
            <person name="Yazaki K."/>
            <person name="Yokoyama R."/>
            <person name="Yoshitake Y."/>
            <person name="Yotsui I."/>
            <person name="Zachgo S."/>
            <person name="Schmutz J."/>
        </authorList>
    </citation>
    <scope>NUCLEOTIDE SEQUENCE [LARGE SCALE GENOMIC DNA]</scope>
    <source>
        <strain evidence="2">cv. B-3</strain>
    </source>
</reference>
<dbReference type="AlphaFoldDB" id="A0A398ACF2"/>
<accession>A0A398ACF2</accession>
<gene>
    <name evidence="1" type="ORF">BRARA_B02493</name>
</gene>
<evidence type="ECO:0008006" key="3">
    <source>
        <dbReference type="Google" id="ProtNLM"/>
    </source>
</evidence>
<dbReference type="EMBL" id="CM010629">
    <property type="protein sequence ID" value="RID75447.1"/>
    <property type="molecule type" value="Genomic_DNA"/>
</dbReference>
<proteinExistence type="predicted"/>
<organism evidence="1 2">
    <name type="scientific">Brassica campestris</name>
    <name type="common">Field mustard</name>
    <dbReference type="NCBI Taxonomy" id="3711"/>
    <lineage>
        <taxon>Eukaryota</taxon>
        <taxon>Viridiplantae</taxon>
        <taxon>Streptophyta</taxon>
        <taxon>Embryophyta</taxon>
        <taxon>Tracheophyta</taxon>
        <taxon>Spermatophyta</taxon>
        <taxon>Magnoliopsida</taxon>
        <taxon>eudicotyledons</taxon>
        <taxon>Gunneridae</taxon>
        <taxon>Pentapetalae</taxon>
        <taxon>rosids</taxon>
        <taxon>malvids</taxon>
        <taxon>Brassicales</taxon>
        <taxon>Brassicaceae</taxon>
        <taxon>Brassiceae</taxon>
        <taxon>Brassica</taxon>
    </lineage>
</organism>
<dbReference type="Proteomes" id="UP000264353">
    <property type="component" value="Chromosome A2"/>
</dbReference>
<sequence>MADLVLPNLPDEIICKIIALAGEKSFWHIAYFMRARKHRYRLVHDPSVLKTCNVNPMLNFVNIEINIYGTFRNFYLKCINAGNLNAVYLEGLHLASVLGIEEAIHSLQQNVPTHRMSTLAVGIFNLCLGTILKPLKCSRSSERITQSLYIIALPMYLL</sequence>
<name>A0A398ACF2_BRACM</name>
<evidence type="ECO:0000313" key="1">
    <source>
        <dbReference type="EMBL" id="RID75447.1"/>
    </source>
</evidence>